<gene>
    <name evidence="1" type="ORF">V6N11_045097</name>
</gene>
<sequence>MRLFLSGLKLSEQIADFLSIPSDSALPLSASLDFISLNFACFSYRQIIPLSASAGDALKFKKENFEKFDAI</sequence>
<keyword evidence="2" id="KW-1185">Reference proteome</keyword>
<comment type="caution">
    <text evidence="1">The sequence shown here is derived from an EMBL/GenBank/DDBJ whole genome shotgun (WGS) entry which is preliminary data.</text>
</comment>
<name>A0ABR2A7E6_9ROSI</name>
<dbReference type="Proteomes" id="UP001396334">
    <property type="component" value="Unassembled WGS sequence"/>
</dbReference>
<evidence type="ECO:0000313" key="2">
    <source>
        <dbReference type="Proteomes" id="UP001396334"/>
    </source>
</evidence>
<reference evidence="1 2" key="1">
    <citation type="journal article" date="2024" name="G3 (Bethesda)">
        <title>Genome assembly of Hibiscus sabdariffa L. provides insights into metabolisms of medicinal natural products.</title>
        <authorList>
            <person name="Kim T."/>
        </authorList>
    </citation>
    <scope>NUCLEOTIDE SEQUENCE [LARGE SCALE GENOMIC DNA]</scope>
    <source>
        <strain evidence="1">TK-2024</strain>
        <tissue evidence="1">Old leaves</tissue>
    </source>
</reference>
<organism evidence="1 2">
    <name type="scientific">Hibiscus sabdariffa</name>
    <name type="common">roselle</name>
    <dbReference type="NCBI Taxonomy" id="183260"/>
    <lineage>
        <taxon>Eukaryota</taxon>
        <taxon>Viridiplantae</taxon>
        <taxon>Streptophyta</taxon>
        <taxon>Embryophyta</taxon>
        <taxon>Tracheophyta</taxon>
        <taxon>Spermatophyta</taxon>
        <taxon>Magnoliopsida</taxon>
        <taxon>eudicotyledons</taxon>
        <taxon>Gunneridae</taxon>
        <taxon>Pentapetalae</taxon>
        <taxon>rosids</taxon>
        <taxon>malvids</taxon>
        <taxon>Malvales</taxon>
        <taxon>Malvaceae</taxon>
        <taxon>Malvoideae</taxon>
        <taxon>Hibiscus</taxon>
    </lineage>
</organism>
<accession>A0ABR2A7E6</accession>
<dbReference type="EMBL" id="JBBPBN010000347">
    <property type="protein sequence ID" value="KAK8488535.1"/>
    <property type="molecule type" value="Genomic_DNA"/>
</dbReference>
<evidence type="ECO:0000313" key="1">
    <source>
        <dbReference type="EMBL" id="KAK8488535.1"/>
    </source>
</evidence>
<protein>
    <submittedName>
        <fullName evidence="1">Uncharacterized protein</fullName>
    </submittedName>
</protein>
<proteinExistence type="predicted"/>